<dbReference type="eggNOG" id="KOG0619">
    <property type="taxonomic scope" value="Eukaryota"/>
</dbReference>
<dbReference type="Pfam" id="PF12799">
    <property type="entry name" value="LRR_4"/>
    <property type="match status" value="1"/>
</dbReference>
<dbReference type="Gene3D" id="1.20.5.340">
    <property type="match status" value="1"/>
</dbReference>
<evidence type="ECO:0000256" key="2">
    <source>
        <dbReference type="ARBA" id="ARBA00022737"/>
    </source>
</evidence>
<evidence type="ECO:0000256" key="1">
    <source>
        <dbReference type="ARBA" id="ARBA00022614"/>
    </source>
</evidence>
<dbReference type="PANTHER" id="PTHR24366">
    <property type="entry name" value="IG(IMMUNOGLOBULIN) AND LRR(LEUCINE RICH REPEAT) DOMAINS"/>
    <property type="match status" value="1"/>
</dbReference>
<dbReference type="VEuPathDB" id="VectorBase:ADAC003595"/>
<dbReference type="PROSITE" id="PS51450">
    <property type="entry name" value="LRR"/>
    <property type="match status" value="3"/>
</dbReference>
<keyword evidence="5" id="KW-1185">Reference proteome</keyword>
<evidence type="ECO:0000313" key="3">
    <source>
        <dbReference type="EMBL" id="ETN64654.1"/>
    </source>
</evidence>
<dbReference type="OMA" id="YFHERAN"/>
<dbReference type="InterPro" id="IPR025875">
    <property type="entry name" value="Leu-rich_rpt_4"/>
</dbReference>
<dbReference type="PANTHER" id="PTHR24366:SF96">
    <property type="entry name" value="LEUCINE RICH REPEAT CONTAINING 53"/>
    <property type="match status" value="1"/>
</dbReference>
<proteinExistence type="predicted"/>
<dbReference type="InterPro" id="IPR032675">
    <property type="entry name" value="LRR_dom_sf"/>
</dbReference>
<reference evidence="3" key="3">
    <citation type="journal article" date="2013" name="Nucleic Acids Res.">
        <title>The genome of Anopheles darlingi, the main neotropical malaria vector.</title>
        <authorList>
            <person name="Marinotti O."/>
            <person name="Cerqueira G.C."/>
            <person name="de Almeida L.G."/>
            <person name="Ferro M.I."/>
            <person name="Loreto E.L."/>
            <person name="Zaha A."/>
            <person name="Teixeira S.M."/>
            <person name="Wespiser A.R."/>
            <person name="Almeida E Silva A."/>
            <person name="Schlindwein A.D."/>
            <person name="Pacheco A.C."/>
            <person name="Silva A.L."/>
            <person name="Graveley B.R."/>
            <person name="Walenz B.P."/>
            <person name="Lima Bde A."/>
            <person name="Ribeiro C.A."/>
            <person name="Nunes-Silva C.G."/>
            <person name="de Carvalho C.R."/>
            <person name="Soares C.M."/>
            <person name="de Menezes C.B."/>
            <person name="Matiolli C."/>
            <person name="Caffrey D."/>
            <person name="Araujo D.A."/>
            <person name="de Oliveira D.M."/>
            <person name="Golenbock D."/>
            <person name="Grisard E.C."/>
            <person name="Fantinatti-Garboggini F."/>
            <person name="de Carvalho F.M."/>
            <person name="Barcellos F.G."/>
            <person name="Prosdocimi F."/>
            <person name="May G."/>
            <person name="Azevedo Junior G.M."/>
            <person name="Guimaraes G.M."/>
            <person name="Goldman G.H."/>
            <person name="Padilha I.Q."/>
            <person name="Batista Jda S."/>
            <person name="Ferro J.A."/>
            <person name="Ribeiro J.M."/>
            <person name="Fietto J.L."/>
            <person name="Dabbas K.M."/>
            <person name="Cerdeira L."/>
            <person name="Agnez-Lima L.F."/>
            <person name="Brocchi M."/>
            <person name="de Carvalho M.O."/>
            <person name="Teixeira Mde M."/>
            <person name="Diniz Maia Mde M."/>
            <person name="Goldman M.H."/>
            <person name="Cruz Schneider M.P."/>
            <person name="Felipe M.S."/>
            <person name="Hungria M."/>
            <person name="Nicolas M.F."/>
            <person name="Pereira M."/>
            <person name="Montes M.A."/>
            <person name="Cantao M.E."/>
            <person name="Vincentz M."/>
            <person name="Rafael M.S."/>
            <person name="Silverman N."/>
            <person name="Stoco P.H."/>
            <person name="Souza R.C."/>
            <person name="Vicentini R."/>
            <person name="Gazzinelli R.T."/>
            <person name="Neves Rde O."/>
            <person name="Silva R."/>
            <person name="Astolfi-Filho S."/>
            <person name="Maciel T.E."/>
            <person name="Urmenyi T.P."/>
            <person name="Tadei W.P."/>
            <person name="Camargo E.P."/>
            <person name="de Vasconcelos A.T."/>
        </authorList>
    </citation>
    <scope>NUCLEOTIDE SEQUENCE</scope>
</reference>
<dbReference type="SMART" id="SM00369">
    <property type="entry name" value="LRR_TYP"/>
    <property type="match status" value="5"/>
</dbReference>
<keyword evidence="1" id="KW-0433">Leucine-rich repeat</keyword>
<dbReference type="Pfam" id="PF13855">
    <property type="entry name" value="LRR_8"/>
    <property type="match status" value="3"/>
</dbReference>
<name>W5JPG3_ANODA</name>
<reference evidence="4" key="4">
    <citation type="submission" date="2015-06" db="UniProtKB">
        <authorList>
            <consortium name="EnsemblMetazoa"/>
        </authorList>
    </citation>
    <scope>IDENTIFICATION</scope>
</reference>
<dbReference type="InterPro" id="IPR003591">
    <property type="entry name" value="Leu-rich_rpt_typical-subtyp"/>
</dbReference>
<dbReference type="EMBL" id="ADMH02000924">
    <property type="protein sequence ID" value="ETN64654.1"/>
    <property type="molecule type" value="Genomic_DNA"/>
</dbReference>
<dbReference type="VEuPathDB" id="VectorBase:ADAR2_008987"/>
<gene>
    <name evidence="3" type="ORF">AND_003595</name>
</gene>
<reference evidence="3" key="2">
    <citation type="submission" date="2010-05" db="EMBL/GenBank/DDBJ databases">
        <authorList>
            <person name="Almeida L.G."/>
            <person name="Nicolas M.F."/>
            <person name="Souza R.C."/>
            <person name="Vasconcelos A.T.R."/>
        </authorList>
    </citation>
    <scope>NUCLEOTIDE SEQUENCE</scope>
</reference>
<sequence length="673" mass="76138">MVLSAAKTNASCKNEPSALVPVISLIPELVPSSSSELIMSRLGVVLVSFCLISQFYGGLGQDQYHYQGYGNEGIAQSPGFRPLVNAAARHSRISCKENAINYDCLFRDVHISDTETVSLSRFADYEQPYATNYTSLAFVDSSIRRLPVDLLRVYPNTELLNLQDLQLRVIDRDAFMHGAHVQKLFLSFNSLSQLERGVFNTLPALDAIHMNRNHLSLLPEGLFDHNEMLVSVSITHNDLKRIEDSTFTYNPHLESVNVSSNSIEHFELSLLTAAFEIDVSYNRLKQIKIPARLESLFASHNHIDHVTPNGQNRELKVLDLSNNKLTTVSWASMYPELEELDLGHNEIEDVKHNHLPTQKLKKLLLNNNRLFSFDVSKASNIQLQVLDLSYNQLTYVESSSKKFDRLQQLYLHNNAIVKLELPAKNMLQNISLSNNDWDCANLRTQLDLIDPSAILDGNESSCQQGYITERRLCCKQTNKAYLDRLLVEIRQRNVFELAKRIQCDDYQNAVVDIDKLNAALATAPVQSPETLRTEVSGLTSAVTSLTAEKDSNEQLLNTLNQNLLYSLDRYGVEYVGFDTPRMMADKLMTKLESRDRVRKTQTVEQWESTNLKNAEREELKSLAGQLEIVLSNKKAAITNVKQETAKIMQEVKKLQARLNANARSSQIYAKTAK</sequence>
<protein>
    <submittedName>
        <fullName evidence="3 4">Uncharacterized protein</fullName>
    </submittedName>
</protein>
<dbReference type="AlphaFoldDB" id="W5JPG3"/>
<dbReference type="STRING" id="43151.W5JPG3"/>
<dbReference type="HOGENOM" id="CLU_408387_0_0_1"/>
<evidence type="ECO:0000313" key="4">
    <source>
        <dbReference type="EnsemblMetazoa" id="ADAC003595-PA"/>
    </source>
</evidence>
<dbReference type="EnsemblMetazoa" id="ADAC003595-RA">
    <property type="protein sequence ID" value="ADAC003595-PA"/>
    <property type="gene ID" value="ADAC003595"/>
</dbReference>
<accession>W5JPG3</accession>
<reference evidence="3 5" key="1">
    <citation type="journal article" date="2010" name="BMC Genomics">
        <title>Combination of measures distinguishes pre-miRNAs from other stem-loops in the genome of the newly sequenced Anopheles darlingi.</title>
        <authorList>
            <person name="Mendes N.D."/>
            <person name="Freitas A.T."/>
            <person name="Vasconcelos A.T."/>
            <person name="Sagot M.F."/>
        </authorList>
    </citation>
    <scope>NUCLEOTIDE SEQUENCE</scope>
</reference>
<organism evidence="3">
    <name type="scientific">Anopheles darlingi</name>
    <name type="common">Mosquito</name>
    <dbReference type="NCBI Taxonomy" id="43151"/>
    <lineage>
        <taxon>Eukaryota</taxon>
        <taxon>Metazoa</taxon>
        <taxon>Ecdysozoa</taxon>
        <taxon>Arthropoda</taxon>
        <taxon>Hexapoda</taxon>
        <taxon>Insecta</taxon>
        <taxon>Pterygota</taxon>
        <taxon>Neoptera</taxon>
        <taxon>Endopterygota</taxon>
        <taxon>Diptera</taxon>
        <taxon>Nematocera</taxon>
        <taxon>Culicoidea</taxon>
        <taxon>Culicidae</taxon>
        <taxon>Anophelinae</taxon>
        <taxon>Anopheles</taxon>
    </lineage>
</organism>
<evidence type="ECO:0000313" key="5">
    <source>
        <dbReference type="Proteomes" id="UP000000673"/>
    </source>
</evidence>
<dbReference type="SUPFAM" id="SSF52058">
    <property type="entry name" value="L domain-like"/>
    <property type="match status" value="1"/>
</dbReference>
<dbReference type="InterPro" id="IPR001611">
    <property type="entry name" value="Leu-rich_rpt"/>
</dbReference>
<keyword evidence="2" id="KW-0677">Repeat</keyword>
<dbReference type="Proteomes" id="UP000000673">
    <property type="component" value="Unassembled WGS sequence"/>
</dbReference>
<dbReference type="Gene3D" id="3.80.10.10">
    <property type="entry name" value="Ribonuclease Inhibitor"/>
    <property type="match status" value="1"/>
</dbReference>